<proteinExistence type="predicted"/>
<dbReference type="Gene3D" id="3.10.450.230">
    <property type="entry name" value="VirB8 protein"/>
    <property type="match status" value="1"/>
</dbReference>
<keyword evidence="2 5" id="KW-0812">Transmembrane</keyword>
<dbReference type="Proteomes" id="UP000175616">
    <property type="component" value="Unassembled WGS sequence"/>
</dbReference>
<accession>A0A1E7YPV6</accession>
<evidence type="ECO:0000259" key="6">
    <source>
        <dbReference type="Pfam" id="PF04335"/>
    </source>
</evidence>
<protein>
    <recommendedName>
        <fullName evidence="6">Bacterial virulence protein VirB8 domain-containing protein</fullName>
    </recommendedName>
</protein>
<gene>
    <name evidence="7" type="ORF">BAE27_03225</name>
</gene>
<feature type="domain" description="Bacterial virulence protein VirB8" evidence="6">
    <location>
        <begin position="16"/>
        <end position="216"/>
    </location>
</feature>
<evidence type="ECO:0000313" key="7">
    <source>
        <dbReference type="EMBL" id="OFC37970.1"/>
    </source>
</evidence>
<comment type="subcellular location">
    <subcellularLocation>
        <location evidence="1">Membrane</location>
        <topology evidence="1">Single-pass membrane protein</topology>
    </subcellularLocation>
</comment>
<dbReference type="RefSeq" id="WP_070114000.1">
    <property type="nucleotide sequence ID" value="NZ_LZYE01000061.1"/>
</dbReference>
<organism evidence="7 8">
    <name type="scientific">Acidithiobacillus caldus</name>
    <dbReference type="NCBI Taxonomy" id="33059"/>
    <lineage>
        <taxon>Bacteria</taxon>
        <taxon>Pseudomonadati</taxon>
        <taxon>Pseudomonadota</taxon>
        <taxon>Acidithiobacillia</taxon>
        <taxon>Acidithiobacillales</taxon>
        <taxon>Acidithiobacillaceae</taxon>
        <taxon>Acidithiobacillus</taxon>
    </lineage>
</organism>
<feature type="transmembrane region" description="Helical" evidence="5">
    <location>
        <begin position="34"/>
        <end position="56"/>
    </location>
</feature>
<evidence type="ECO:0000256" key="4">
    <source>
        <dbReference type="ARBA" id="ARBA00023136"/>
    </source>
</evidence>
<dbReference type="AlphaFoldDB" id="A0A1E7YPV6"/>
<dbReference type="InterPro" id="IPR032710">
    <property type="entry name" value="NTF2-like_dom_sf"/>
</dbReference>
<evidence type="ECO:0000256" key="3">
    <source>
        <dbReference type="ARBA" id="ARBA00022989"/>
    </source>
</evidence>
<name>A0A1E7YPV6_9PROT</name>
<dbReference type="InterPro" id="IPR035658">
    <property type="entry name" value="TrbF"/>
</dbReference>
<evidence type="ECO:0000256" key="2">
    <source>
        <dbReference type="ARBA" id="ARBA00022692"/>
    </source>
</evidence>
<comment type="caution">
    <text evidence="7">The sequence shown here is derived from an EMBL/GenBank/DDBJ whole genome shotgun (WGS) entry which is preliminary data.</text>
</comment>
<keyword evidence="3 5" id="KW-1133">Transmembrane helix</keyword>
<evidence type="ECO:0000256" key="1">
    <source>
        <dbReference type="ARBA" id="ARBA00004167"/>
    </source>
</evidence>
<sequence>MRKSREKPATQDIAPANQAWFELYTKPAVERNRAFVLFLLALLAFISLSWAILLLIPRHTDVPWIVPVNPKTGLPVLRPIRITTAYTPSRLEIQYFSARWLRDLFTINPALSMKYITTDYTESAGEGRKQLKTWESVHQPITQMEKYPGLTASARILSTSFMGSGNLFIRVQQTKHYPQRTSVRIWNCTINYALIPPTTVEQAYQNPIGFTVHQFVCTRSLAST</sequence>
<dbReference type="SUPFAM" id="SSF54427">
    <property type="entry name" value="NTF2-like"/>
    <property type="match status" value="1"/>
</dbReference>
<dbReference type="EMBL" id="LZYE01000061">
    <property type="protein sequence ID" value="OFC37970.1"/>
    <property type="molecule type" value="Genomic_DNA"/>
</dbReference>
<dbReference type="GO" id="GO:0016020">
    <property type="term" value="C:membrane"/>
    <property type="evidence" value="ECO:0007669"/>
    <property type="project" value="UniProtKB-SubCell"/>
</dbReference>
<evidence type="ECO:0000256" key="5">
    <source>
        <dbReference type="SAM" id="Phobius"/>
    </source>
</evidence>
<keyword evidence="4 5" id="KW-0472">Membrane</keyword>
<dbReference type="CDD" id="cd16425">
    <property type="entry name" value="TrbF"/>
    <property type="match status" value="1"/>
</dbReference>
<dbReference type="InterPro" id="IPR007430">
    <property type="entry name" value="VirB8"/>
</dbReference>
<evidence type="ECO:0000313" key="8">
    <source>
        <dbReference type="Proteomes" id="UP000175616"/>
    </source>
</evidence>
<dbReference type="Pfam" id="PF04335">
    <property type="entry name" value="VirB8"/>
    <property type="match status" value="1"/>
</dbReference>
<reference evidence="7 8" key="1">
    <citation type="submission" date="2016-06" db="EMBL/GenBank/DDBJ databases">
        <title>Gene turnover analysis identifies the evolutionary adaptation of the extremophile Acidithiobacillus caldus.</title>
        <authorList>
            <person name="Zhang X."/>
        </authorList>
    </citation>
    <scope>NUCLEOTIDE SEQUENCE [LARGE SCALE GENOMIC DNA]</scope>
    <source>
        <strain evidence="7 8">DX</strain>
    </source>
</reference>